<protein>
    <submittedName>
        <fullName evidence="6">LemA family protein</fullName>
    </submittedName>
</protein>
<comment type="caution">
    <text evidence="6">The sequence shown here is derived from an EMBL/GenBank/DDBJ whole genome shotgun (WGS) entry which is preliminary data.</text>
</comment>
<proteinExistence type="inferred from homology"/>
<comment type="subcellular location">
    <subcellularLocation>
        <location evidence="1">Membrane</location>
        <topology evidence="1">Single-pass membrane protein</topology>
    </subcellularLocation>
</comment>
<dbReference type="RefSeq" id="WP_162371037.1">
    <property type="nucleotide sequence ID" value="NZ_JAAEEH010000034.1"/>
</dbReference>
<name>A0A7X5KMY6_9FIRM</name>
<sequence length="187" mass="20187">MKKVLIPIGIVAALLVLAVGMFSGSYNSLVSQREAVAASFNNIDVQLQRRADLIPNLVSTVQGFAAQEQSIIDSVTQARAQLAGAGTVQEKADADAALTGALGRLLVVVENYPELKSDANFRQLMDELAGTENRISVSRLDYNELARGYNTKVKSFPTLIFARIFGFEDVEYFEAAPGAAEVPEVTF</sequence>
<keyword evidence="4" id="KW-1133">Transmembrane helix</keyword>
<gene>
    <name evidence="6" type="ORF">GXN74_11235</name>
</gene>
<keyword evidence="3" id="KW-0812">Transmembrane</keyword>
<evidence type="ECO:0000256" key="1">
    <source>
        <dbReference type="ARBA" id="ARBA00004167"/>
    </source>
</evidence>
<evidence type="ECO:0000313" key="6">
    <source>
        <dbReference type="EMBL" id="NDL68314.1"/>
    </source>
</evidence>
<dbReference type="Gene3D" id="1.20.1440.20">
    <property type="entry name" value="LemA-like domain"/>
    <property type="match status" value="1"/>
</dbReference>
<evidence type="ECO:0000256" key="5">
    <source>
        <dbReference type="ARBA" id="ARBA00023136"/>
    </source>
</evidence>
<evidence type="ECO:0000256" key="2">
    <source>
        <dbReference type="ARBA" id="ARBA00008854"/>
    </source>
</evidence>
<keyword evidence="5" id="KW-0472">Membrane</keyword>
<dbReference type="AlphaFoldDB" id="A0A7X5KMY6"/>
<dbReference type="PANTHER" id="PTHR34478:SF2">
    <property type="entry name" value="MEMBRANE PROTEIN"/>
    <property type="match status" value="1"/>
</dbReference>
<keyword evidence="7" id="KW-1185">Reference proteome</keyword>
<evidence type="ECO:0000313" key="7">
    <source>
        <dbReference type="Proteomes" id="UP000461585"/>
    </source>
</evidence>
<dbReference type="Pfam" id="PF04011">
    <property type="entry name" value="LemA"/>
    <property type="match status" value="1"/>
</dbReference>
<accession>A0A7X5KMY6</accession>
<dbReference type="InterPro" id="IPR007156">
    <property type="entry name" value="MamQ_LemA"/>
</dbReference>
<dbReference type="GO" id="GO:0016020">
    <property type="term" value="C:membrane"/>
    <property type="evidence" value="ECO:0007669"/>
    <property type="project" value="UniProtKB-SubCell"/>
</dbReference>
<dbReference type="PANTHER" id="PTHR34478">
    <property type="entry name" value="PROTEIN LEMA"/>
    <property type="match status" value="1"/>
</dbReference>
<dbReference type="EMBL" id="JAAEEH010000034">
    <property type="protein sequence ID" value="NDL68314.1"/>
    <property type="molecule type" value="Genomic_DNA"/>
</dbReference>
<reference evidence="6 7" key="1">
    <citation type="submission" date="2020-01" db="EMBL/GenBank/DDBJ databases">
        <title>Anaeroalcalibacter tamaniensis gen. nov., sp. nov., moderately halophilic strictly anaerobic fermenter bacterium from mud volcano of Taman peninsula.</title>
        <authorList>
            <person name="Frolova A."/>
            <person name="Merkel A.Y."/>
            <person name="Slobodkin A.I."/>
        </authorList>
    </citation>
    <scope>NUCLEOTIDE SEQUENCE [LARGE SCALE GENOMIC DNA]</scope>
    <source>
        <strain evidence="6 7">F-3ap</strain>
    </source>
</reference>
<evidence type="ECO:0000256" key="4">
    <source>
        <dbReference type="ARBA" id="ARBA00022989"/>
    </source>
</evidence>
<dbReference type="SUPFAM" id="SSF140478">
    <property type="entry name" value="LemA-like"/>
    <property type="match status" value="1"/>
</dbReference>
<evidence type="ECO:0000256" key="3">
    <source>
        <dbReference type="ARBA" id="ARBA00022692"/>
    </source>
</evidence>
<dbReference type="Proteomes" id="UP000461585">
    <property type="component" value="Unassembled WGS sequence"/>
</dbReference>
<organism evidence="6 7">
    <name type="scientific">Anaerotalea alkaliphila</name>
    <dbReference type="NCBI Taxonomy" id="2662126"/>
    <lineage>
        <taxon>Bacteria</taxon>
        <taxon>Bacillati</taxon>
        <taxon>Bacillota</taxon>
        <taxon>Clostridia</taxon>
        <taxon>Eubacteriales</taxon>
        <taxon>Anaerotalea</taxon>
    </lineage>
</organism>
<comment type="similarity">
    <text evidence="2">Belongs to the LemA family.</text>
</comment>
<dbReference type="InterPro" id="IPR023353">
    <property type="entry name" value="LemA-like_dom_sf"/>
</dbReference>